<accession>A0A2A6B967</accession>
<feature type="compositionally biased region" description="Low complexity" evidence="1">
    <location>
        <begin position="116"/>
        <end position="129"/>
    </location>
</feature>
<dbReference type="EnsemblMetazoa" id="PPA22698.1">
    <property type="protein sequence ID" value="PPA22698.1"/>
    <property type="gene ID" value="WBGene00112252"/>
</dbReference>
<evidence type="ECO:0000256" key="1">
    <source>
        <dbReference type="SAM" id="MobiDB-lite"/>
    </source>
</evidence>
<gene>
    <name evidence="2" type="primary">WBGene00112252</name>
</gene>
<feature type="compositionally biased region" description="Basic and acidic residues" evidence="1">
    <location>
        <begin position="37"/>
        <end position="50"/>
    </location>
</feature>
<name>A0A2A6B967_PRIPA</name>
<feature type="region of interest" description="Disordered" evidence="1">
    <location>
        <begin position="69"/>
        <end position="132"/>
    </location>
</feature>
<proteinExistence type="predicted"/>
<dbReference type="AlphaFoldDB" id="A0A2A6B967"/>
<evidence type="ECO:0000313" key="2">
    <source>
        <dbReference type="EnsemblMetazoa" id="PPA22698.1"/>
    </source>
</evidence>
<feature type="compositionally biased region" description="Low complexity" evidence="1">
    <location>
        <begin position="453"/>
        <end position="467"/>
    </location>
</feature>
<keyword evidence="3" id="KW-1185">Reference proteome</keyword>
<dbReference type="Proteomes" id="UP000005239">
    <property type="component" value="Unassembled WGS sequence"/>
</dbReference>
<protein>
    <submittedName>
        <fullName evidence="2">Pqn-27</fullName>
    </submittedName>
</protein>
<feature type="region of interest" description="Disordered" evidence="1">
    <location>
        <begin position="453"/>
        <end position="472"/>
    </location>
</feature>
<reference evidence="3" key="1">
    <citation type="journal article" date="2008" name="Nat. Genet.">
        <title>The Pristionchus pacificus genome provides a unique perspective on nematode lifestyle and parasitism.</title>
        <authorList>
            <person name="Dieterich C."/>
            <person name="Clifton S.W."/>
            <person name="Schuster L.N."/>
            <person name="Chinwalla A."/>
            <person name="Delehaunty K."/>
            <person name="Dinkelacker I."/>
            <person name="Fulton L."/>
            <person name="Fulton R."/>
            <person name="Godfrey J."/>
            <person name="Minx P."/>
            <person name="Mitreva M."/>
            <person name="Roeseler W."/>
            <person name="Tian H."/>
            <person name="Witte H."/>
            <person name="Yang S.P."/>
            <person name="Wilson R.K."/>
            <person name="Sommer R.J."/>
        </authorList>
    </citation>
    <scope>NUCLEOTIDE SEQUENCE [LARGE SCALE GENOMIC DNA]</scope>
    <source>
        <strain evidence="3">PS312</strain>
    </source>
</reference>
<feature type="compositionally biased region" description="Basic and acidic residues" evidence="1">
    <location>
        <begin position="91"/>
        <end position="103"/>
    </location>
</feature>
<accession>A0A8R1UE13</accession>
<dbReference type="OrthoDB" id="8171816at2759"/>
<organism evidence="2 3">
    <name type="scientific">Pristionchus pacificus</name>
    <name type="common">Parasitic nematode worm</name>
    <dbReference type="NCBI Taxonomy" id="54126"/>
    <lineage>
        <taxon>Eukaryota</taxon>
        <taxon>Metazoa</taxon>
        <taxon>Ecdysozoa</taxon>
        <taxon>Nematoda</taxon>
        <taxon>Chromadorea</taxon>
        <taxon>Rhabditida</taxon>
        <taxon>Rhabditina</taxon>
        <taxon>Diplogasteromorpha</taxon>
        <taxon>Diplogasteroidea</taxon>
        <taxon>Neodiplogasteridae</taxon>
        <taxon>Pristionchus</taxon>
    </lineage>
</organism>
<sequence length="534" mass="58856">MVGISKEAEVLLLTTTYSIATKMTISPDPSLSSNHCPETRGIRCDGPTRSDGMELVQVPLYARGNVYQRGANSGHNYGSHRGHPNMGNHQQRRDQNQYAHEPHGYGNMNAWQHSQSSSRGGSSSRFGGFNPNAPVFTPGAQFMSENDFVMSMQGSNPFRNAPNFAPPAYYPPPGVPMQHSYDVVDDETAAYEAMYSNQEQPQQFVTSLEVNELIMADPNRVDIQEVQVGLEQIIGDPDDYETWSGAIKKKWIGMGDTQRTICIRIMMEMLMSCSDPSVSMPHAGSVLSKLMVVMAKDVPSSVPNAILPTLHRFHSARASYEMRERAALITLMAEIFNRIETTNGTKIEALGTAIVEHMKEMLKPDCINESTMKDLIYSAKIAGPGLDSLSSTKSANDDLLTLLSAFGKGHPKLSESTKNEIAVLIEQREIGWPSRIHGVSSYGQLSALSGVNGASSSSSSSSVPAGSFIGTDGRPITLSDEERHFLEEQLGDDDADDMYAEMDKFMREEQEKKQEDLSKKMMEKLKICDESKQE</sequence>
<feature type="region of interest" description="Disordered" evidence="1">
    <location>
        <begin position="29"/>
        <end position="50"/>
    </location>
</feature>
<reference evidence="2" key="2">
    <citation type="submission" date="2022-06" db="UniProtKB">
        <authorList>
            <consortium name="EnsemblMetazoa"/>
        </authorList>
    </citation>
    <scope>IDENTIFICATION</scope>
    <source>
        <strain evidence="2">PS312</strain>
    </source>
</reference>
<evidence type="ECO:0000313" key="3">
    <source>
        <dbReference type="Proteomes" id="UP000005239"/>
    </source>
</evidence>